<dbReference type="PANTHER" id="PTHR35989:SF1">
    <property type="entry name" value="MEDIATOR OF RNA POLYMERASE II TRANSCRIPTION SUBUNIT 32"/>
    <property type="match status" value="1"/>
</dbReference>
<dbReference type="GO" id="GO:0016592">
    <property type="term" value="C:mediator complex"/>
    <property type="evidence" value="ECO:0007669"/>
    <property type="project" value="InterPro"/>
</dbReference>
<dbReference type="GO" id="GO:0048364">
    <property type="term" value="P:root development"/>
    <property type="evidence" value="ECO:0007669"/>
    <property type="project" value="InterPro"/>
</dbReference>
<organism evidence="2 3">
    <name type="scientific">Carex littledalei</name>
    <dbReference type="NCBI Taxonomy" id="544730"/>
    <lineage>
        <taxon>Eukaryota</taxon>
        <taxon>Viridiplantae</taxon>
        <taxon>Streptophyta</taxon>
        <taxon>Embryophyta</taxon>
        <taxon>Tracheophyta</taxon>
        <taxon>Spermatophyta</taxon>
        <taxon>Magnoliopsida</taxon>
        <taxon>Liliopsida</taxon>
        <taxon>Poales</taxon>
        <taxon>Cyperaceae</taxon>
        <taxon>Cyperoideae</taxon>
        <taxon>Cariceae</taxon>
        <taxon>Carex</taxon>
        <taxon>Carex subgen. Euthyceras</taxon>
    </lineage>
</organism>
<name>A0A833RLF3_9POAL</name>
<feature type="region of interest" description="Disordered" evidence="1">
    <location>
        <begin position="103"/>
        <end position="138"/>
    </location>
</feature>
<dbReference type="InterPro" id="IPR033244">
    <property type="entry name" value="MED32"/>
</dbReference>
<gene>
    <name evidence="2" type="ORF">FCM35_KLT10080</name>
</gene>
<comment type="caution">
    <text evidence="2">The sequence shown here is derived from an EMBL/GenBank/DDBJ whole genome shotgun (WGS) entry which is preliminary data.</text>
</comment>
<accession>A0A833RLF3</accession>
<dbReference type="Proteomes" id="UP000623129">
    <property type="component" value="Unassembled WGS sequence"/>
</dbReference>
<feature type="compositionally biased region" description="Basic and acidic residues" evidence="1">
    <location>
        <begin position="103"/>
        <end position="124"/>
    </location>
</feature>
<evidence type="ECO:0000256" key="1">
    <source>
        <dbReference type="SAM" id="MobiDB-lite"/>
    </source>
</evidence>
<dbReference type="PANTHER" id="PTHR35989">
    <property type="entry name" value="MEDIATOR OF RNA POLYMERASE II TRANSCRIPTION SUBUNIT 32"/>
    <property type="match status" value="1"/>
</dbReference>
<dbReference type="GO" id="GO:0010150">
    <property type="term" value="P:leaf senescence"/>
    <property type="evidence" value="ECO:0007669"/>
    <property type="project" value="InterPro"/>
</dbReference>
<dbReference type="EMBL" id="SWLB01000002">
    <property type="protein sequence ID" value="KAF3341236.1"/>
    <property type="molecule type" value="Genomic_DNA"/>
</dbReference>
<feature type="compositionally biased region" description="Polar residues" evidence="1">
    <location>
        <begin position="125"/>
        <end position="138"/>
    </location>
</feature>
<reference evidence="2" key="1">
    <citation type="submission" date="2020-01" db="EMBL/GenBank/DDBJ databases">
        <title>Genome sequence of Kobresia littledalei, the first chromosome-level genome in the family Cyperaceae.</title>
        <authorList>
            <person name="Qu G."/>
        </authorList>
    </citation>
    <scope>NUCLEOTIDE SEQUENCE</scope>
    <source>
        <strain evidence="2">C.B.Clarke</strain>
        <tissue evidence="2">Leaf</tissue>
    </source>
</reference>
<dbReference type="AlphaFoldDB" id="A0A833RLF3"/>
<protein>
    <submittedName>
        <fullName evidence="2">Mediator of RNA polymerase II transcription subunit 32</fullName>
    </submittedName>
</protein>
<dbReference type="GO" id="GO:0009631">
    <property type="term" value="P:cold acclimation"/>
    <property type="evidence" value="ECO:0007669"/>
    <property type="project" value="InterPro"/>
</dbReference>
<dbReference type="OrthoDB" id="652357at2759"/>
<sequence>MDEHVNSISDAYQKFIDASTVVLTEYNSVGCLRTETAALAMAKLKEQHEHLHLACDHAEGFADMMTKRVKELEVAHHTNAMNPNAAKLVPVRPAYARPVLKRQKELESDARYGDAADVTEEHDTAASQASVGHNLISN</sequence>
<evidence type="ECO:0000313" key="2">
    <source>
        <dbReference type="EMBL" id="KAF3341236.1"/>
    </source>
</evidence>
<evidence type="ECO:0000313" key="3">
    <source>
        <dbReference type="Proteomes" id="UP000623129"/>
    </source>
</evidence>
<keyword evidence="3" id="KW-1185">Reference proteome</keyword>
<proteinExistence type="predicted"/>
<dbReference type="GO" id="GO:0006355">
    <property type="term" value="P:regulation of DNA-templated transcription"/>
    <property type="evidence" value="ECO:0007669"/>
    <property type="project" value="InterPro"/>
</dbReference>